<sequence length="110" mass="12871">MALYKSEFGENFNLGFNIEDFPWLTDKSWHNDMCPSFYFKMGIQHLVLWVDFEAPDDREESEERYLVMTAINEGTDNEPEIFTSEDSEVVFTTESPSELTTYLKKLASAY</sequence>
<name>A0ABT2NY15_9GAMM</name>
<organism evidence="1 2">
    <name type="scientific">Shewanella phaeophyticola</name>
    <dbReference type="NCBI Taxonomy" id="2978345"/>
    <lineage>
        <taxon>Bacteria</taxon>
        <taxon>Pseudomonadati</taxon>
        <taxon>Pseudomonadota</taxon>
        <taxon>Gammaproteobacteria</taxon>
        <taxon>Alteromonadales</taxon>
        <taxon>Shewanellaceae</taxon>
        <taxon>Shewanella</taxon>
    </lineage>
</organism>
<reference evidence="1" key="1">
    <citation type="submission" date="2022-09" db="EMBL/GenBank/DDBJ databases">
        <title>Shewanella sp. KJ10-1 sp.nov, isolated from marine algae.</title>
        <authorList>
            <person name="Butt M."/>
            <person name="Lee J.K."/>
            <person name="Kim J.M."/>
            <person name="Choi D.G."/>
        </authorList>
    </citation>
    <scope>NUCLEOTIDE SEQUENCE</scope>
    <source>
        <strain evidence="1">KJ10-1</strain>
    </source>
</reference>
<accession>A0ABT2NY15</accession>
<dbReference type="EMBL" id="JAODOQ010000001">
    <property type="protein sequence ID" value="MCT8985291.1"/>
    <property type="molecule type" value="Genomic_DNA"/>
</dbReference>
<keyword evidence="2" id="KW-1185">Reference proteome</keyword>
<protein>
    <submittedName>
        <fullName evidence="1">Uncharacterized protein</fullName>
    </submittedName>
</protein>
<gene>
    <name evidence="1" type="ORF">N4T56_00515</name>
</gene>
<evidence type="ECO:0000313" key="1">
    <source>
        <dbReference type="EMBL" id="MCT8985291.1"/>
    </source>
</evidence>
<comment type="caution">
    <text evidence="1">The sequence shown here is derived from an EMBL/GenBank/DDBJ whole genome shotgun (WGS) entry which is preliminary data.</text>
</comment>
<evidence type="ECO:0000313" key="2">
    <source>
        <dbReference type="Proteomes" id="UP001431192"/>
    </source>
</evidence>
<proteinExistence type="predicted"/>
<dbReference type="RefSeq" id="WP_261731851.1">
    <property type="nucleotide sequence ID" value="NZ_JAODOQ010000001.1"/>
</dbReference>
<dbReference type="Proteomes" id="UP001431192">
    <property type="component" value="Unassembled WGS sequence"/>
</dbReference>